<feature type="transmembrane region" description="Helical" evidence="1">
    <location>
        <begin position="81"/>
        <end position="100"/>
    </location>
</feature>
<keyword evidence="5" id="KW-1185">Reference proteome</keyword>
<dbReference type="Pfam" id="PF21537">
    <property type="entry name" value="DUF1980_C"/>
    <property type="match status" value="1"/>
</dbReference>
<comment type="caution">
    <text evidence="4">The sequence shown here is derived from an EMBL/GenBank/DDBJ whole genome shotgun (WGS) entry which is preliminary data.</text>
</comment>
<protein>
    <recommendedName>
        <fullName evidence="6">TIGR03943 family protein</fullName>
    </recommendedName>
</protein>
<feature type="transmembrane region" description="Helical" evidence="1">
    <location>
        <begin position="34"/>
        <end position="54"/>
    </location>
</feature>
<gene>
    <name evidence="4" type="ORF">AN964_23650</name>
</gene>
<evidence type="ECO:0008006" key="6">
    <source>
        <dbReference type="Google" id="ProtNLM"/>
    </source>
</evidence>
<keyword evidence="1" id="KW-1133">Transmembrane helix</keyword>
<feature type="domain" description="DUF1980" evidence="3">
    <location>
        <begin position="136"/>
        <end position="277"/>
    </location>
</feature>
<keyword evidence="1" id="KW-0812">Transmembrane</keyword>
<accession>A0A0Q3WRI4</accession>
<dbReference type="STRING" id="157838.AN964_23650"/>
<dbReference type="Proteomes" id="UP000051888">
    <property type="component" value="Unassembled WGS sequence"/>
</dbReference>
<evidence type="ECO:0000313" key="5">
    <source>
        <dbReference type="Proteomes" id="UP000051888"/>
    </source>
</evidence>
<sequence>MIRFFILLGFSFLFLHLHATGSISKYINMKYSYISFITIFVLFFLTIVQLYFYIKGDKETEDGCDCGCDHHHHHKKTWKDYVMLPVLIFPIFSVLCLPVATLDSNIVKAKGFNFNVYNDKDTSAIHEFLQPDSSVYYGTDGYDELMGKSKKKFSKLGNNVALSDENWLQGMETIYRFPGDFMGKTVSFRGFAYNEKNLAANQLFIFRFGIIHCVADSGVFGMLVEFPKGVHYHNDDWLQVTGTLTSEYYQPFKKTIPVLKVEKVKQIPVPKDQYVYRNY</sequence>
<dbReference type="PATRIC" id="fig|157838.3.peg.5196"/>
<dbReference type="AlphaFoldDB" id="A0A0Q3WRI4"/>
<dbReference type="InterPro" id="IPR048493">
    <property type="entry name" value="DUF1980_N"/>
</dbReference>
<dbReference type="EMBL" id="LJJC01000015">
    <property type="protein sequence ID" value="KQL50642.1"/>
    <property type="molecule type" value="Genomic_DNA"/>
</dbReference>
<evidence type="ECO:0000313" key="4">
    <source>
        <dbReference type="EMBL" id="KQL50642.1"/>
    </source>
</evidence>
<evidence type="ECO:0000259" key="3">
    <source>
        <dbReference type="Pfam" id="PF21537"/>
    </source>
</evidence>
<dbReference type="InterPro" id="IPR052955">
    <property type="entry name" value="UPF0703_membrane_permease"/>
</dbReference>
<name>A0A0Q3WRI4_9BACI</name>
<dbReference type="Pfam" id="PF09323">
    <property type="entry name" value="DUF1980"/>
    <property type="match status" value="1"/>
</dbReference>
<organism evidence="4 5">
    <name type="scientific">Heyndrickxia shackletonii</name>
    <dbReference type="NCBI Taxonomy" id="157838"/>
    <lineage>
        <taxon>Bacteria</taxon>
        <taxon>Bacillati</taxon>
        <taxon>Bacillota</taxon>
        <taxon>Bacilli</taxon>
        <taxon>Bacillales</taxon>
        <taxon>Bacillaceae</taxon>
        <taxon>Heyndrickxia</taxon>
    </lineage>
</organism>
<evidence type="ECO:0000256" key="1">
    <source>
        <dbReference type="SAM" id="Phobius"/>
    </source>
</evidence>
<evidence type="ECO:0000259" key="2">
    <source>
        <dbReference type="Pfam" id="PF09323"/>
    </source>
</evidence>
<dbReference type="PANTHER" id="PTHR40047:SF1">
    <property type="entry name" value="UPF0703 PROTEIN YCGQ"/>
    <property type="match status" value="1"/>
</dbReference>
<feature type="domain" description="DUF1980" evidence="2">
    <location>
        <begin position="2"/>
        <end position="113"/>
    </location>
</feature>
<dbReference type="OrthoDB" id="9770408at2"/>
<keyword evidence="1" id="KW-0472">Membrane</keyword>
<dbReference type="NCBIfam" id="TIGR03943">
    <property type="entry name" value="TIGR03943 family putative permease subunit"/>
    <property type="match status" value="1"/>
</dbReference>
<dbReference type="InterPro" id="IPR048447">
    <property type="entry name" value="DUF1980_C"/>
</dbReference>
<dbReference type="InterPro" id="IPR015402">
    <property type="entry name" value="DUF1980"/>
</dbReference>
<dbReference type="RefSeq" id="WP_055742242.1">
    <property type="nucleotide sequence ID" value="NZ_JAAIWL010000002.1"/>
</dbReference>
<proteinExistence type="predicted"/>
<reference evidence="4 5" key="1">
    <citation type="submission" date="2015-09" db="EMBL/GenBank/DDBJ databases">
        <title>Genome sequencing project for genomic taxonomy and phylogenomics of Bacillus-like bacteria.</title>
        <authorList>
            <person name="Liu B."/>
            <person name="Wang J."/>
            <person name="Zhu Y."/>
            <person name="Liu G."/>
            <person name="Chen Q."/>
            <person name="Chen Z."/>
            <person name="Lan J."/>
            <person name="Che J."/>
            <person name="Ge C."/>
            <person name="Shi H."/>
            <person name="Pan Z."/>
            <person name="Liu X."/>
        </authorList>
    </citation>
    <scope>NUCLEOTIDE SEQUENCE [LARGE SCALE GENOMIC DNA]</scope>
    <source>
        <strain evidence="4 5">LMG 18435</strain>
    </source>
</reference>
<dbReference type="PANTHER" id="PTHR40047">
    <property type="entry name" value="UPF0703 PROTEIN YCGQ"/>
    <property type="match status" value="1"/>
</dbReference>